<dbReference type="InterPro" id="IPR058055">
    <property type="entry name" value="PA-PLA1"/>
</dbReference>
<evidence type="ECO:0000313" key="4">
    <source>
        <dbReference type="EMBL" id="CAL1149937.1"/>
    </source>
</evidence>
<evidence type="ECO:0000259" key="2">
    <source>
        <dbReference type="PROSITE" id="PS51043"/>
    </source>
</evidence>
<dbReference type="InterPro" id="IPR029058">
    <property type="entry name" value="AB_hydrolase_fold"/>
</dbReference>
<feature type="domain" description="DDHD" evidence="2">
    <location>
        <begin position="438"/>
        <end position="605"/>
    </location>
</feature>
<dbReference type="SMART" id="SM01127">
    <property type="entry name" value="DDHD"/>
    <property type="match status" value="1"/>
</dbReference>
<accession>A0A9P1G415</accession>
<dbReference type="PANTHER" id="PTHR23509">
    <property type="entry name" value="PA-PL1 PHOSPHOLIPASE FAMILY"/>
    <property type="match status" value="1"/>
</dbReference>
<evidence type="ECO:0000256" key="1">
    <source>
        <dbReference type="SAM" id="MobiDB-lite"/>
    </source>
</evidence>
<dbReference type="InterPro" id="IPR004177">
    <property type="entry name" value="DDHD_dom"/>
</dbReference>
<feature type="region of interest" description="Disordered" evidence="1">
    <location>
        <begin position="619"/>
        <end position="648"/>
    </location>
</feature>
<dbReference type="PROSITE" id="PS51043">
    <property type="entry name" value="DDHD"/>
    <property type="match status" value="1"/>
</dbReference>
<dbReference type="GO" id="GO:0046872">
    <property type="term" value="F:metal ion binding"/>
    <property type="evidence" value="ECO:0007669"/>
    <property type="project" value="InterPro"/>
</dbReference>
<dbReference type="GO" id="GO:0005737">
    <property type="term" value="C:cytoplasm"/>
    <property type="evidence" value="ECO:0007669"/>
    <property type="project" value="TreeGrafter"/>
</dbReference>
<dbReference type="Proteomes" id="UP001152797">
    <property type="component" value="Unassembled WGS sequence"/>
</dbReference>
<dbReference type="AlphaFoldDB" id="A0A9P1G415"/>
<dbReference type="GO" id="GO:0004620">
    <property type="term" value="F:phospholipase activity"/>
    <property type="evidence" value="ECO:0007669"/>
    <property type="project" value="TreeGrafter"/>
</dbReference>
<reference evidence="4" key="2">
    <citation type="submission" date="2024-04" db="EMBL/GenBank/DDBJ databases">
        <authorList>
            <person name="Chen Y."/>
            <person name="Shah S."/>
            <person name="Dougan E. K."/>
            <person name="Thang M."/>
            <person name="Chan C."/>
        </authorList>
    </citation>
    <scope>NUCLEOTIDE SEQUENCE [LARGE SCALE GENOMIC DNA]</scope>
</reference>
<name>A0A9P1G415_9DINO</name>
<gene>
    <name evidence="3" type="ORF">C1SCF055_LOCUS23029</name>
</gene>
<evidence type="ECO:0000313" key="5">
    <source>
        <dbReference type="EMBL" id="CAL4783874.1"/>
    </source>
</evidence>
<organism evidence="3">
    <name type="scientific">Cladocopium goreaui</name>
    <dbReference type="NCBI Taxonomy" id="2562237"/>
    <lineage>
        <taxon>Eukaryota</taxon>
        <taxon>Sar</taxon>
        <taxon>Alveolata</taxon>
        <taxon>Dinophyceae</taxon>
        <taxon>Suessiales</taxon>
        <taxon>Symbiodiniaceae</taxon>
        <taxon>Cladocopium</taxon>
    </lineage>
</organism>
<dbReference type="EMBL" id="CAMXCT010002223">
    <property type="protein sequence ID" value="CAI3996562.1"/>
    <property type="molecule type" value="Genomic_DNA"/>
</dbReference>
<dbReference type="Gene3D" id="3.40.50.1820">
    <property type="entry name" value="alpha/beta hydrolase"/>
    <property type="match status" value="1"/>
</dbReference>
<keyword evidence="6" id="KW-1185">Reference proteome</keyword>
<dbReference type="EMBL" id="CAMXCT030002223">
    <property type="protein sequence ID" value="CAL4783874.1"/>
    <property type="molecule type" value="Genomic_DNA"/>
</dbReference>
<dbReference type="SUPFAM" id="SSF53474">
    <property type="entry name" value="alpha/beta-Hydrolases"/>
    <property type="match status" value="2"/>
</dbReference>
<dbReference type="EMBL" id="CAMXCT020002223">
    <property type="protein sequence ID" value="CAL1149937.1"/>
    <property type="molecule type" value="Genomic_DNA"/>
</dbReference>
<protein>
    <submittedName>
        <fullName evidence="5">Phospholipase DDHD2</fullName>
    </submittedName>
</protein>
<dbReference type="PANTHER" id="PTHR23509:SF10">
    <property type="entry name" value="LD21067P"/>
    <property type="match status" value="1"/>
</dbReference>
<sequence length="648" mass="72082">MLQPQDPTFQHLPLKPQWPNDLMATVTSPVESPEKSPVPVPPPGEGWPLSTTQALVPQPRSLQEAAKALPFTWLWEEKNEKGELRWLPFRRSDQPRLDAAEGKVTSAESEDIVRVEGGRWKVNLQQRSLQDCYGSDPPKESCRVLRGRWFLISNGTLTPYDEQTDEAIESAYQKLLQRAEMESSEAKPAESYEMSEEVKRAVAEGRPRTILMKLKFKANKWKFTCADQAQTGNSLFSYGKSLLESSYGVQRGFGEIERQLGEVEEEMMSKEIGHVIVLVHGIGEKMWSEEGCGLAWSSGVFRQLVHAKQLRGHGFVKAGDGWEFPGETPPEVKKDEVLEASWWETVHTDEMDARLARISLPSMKQVRQIANFTVVDALYYMHPGHKEKILKAVAKSVESALARFYEHHPDYKGSVVLAGHSLGGVILFELLRTGSPKLSFVPQVLFTMGSPVGLFLHTADSIPNRSFSLPGGTRYFNIFHPLDPVAYRVEPLIAEELEKLDPEWIPCDSDQLNWGGYKTNHALHQMGKTMYTWARGEEKAKNDLLRLIGGVALNAGDRVDWSLQEDMSMWTTVGVAGELMQALPSHSCYMKSPDVAAFIQNHSTKIAVANSLVAKHGPEMFPDASETVSGKGKGSSGTPGTPSPKSAG</sequence>
<proteinExistence type="predicted"/>
<dbReference type="Pfam" id="PF02862">
    <property type="entry name" value="DDHD"/>
    <property type="match status" value="1"/>
</dbReference>
<dbReference type="OrthoDB" id="69269at2759"/>
<feature type="region of interest" description="Disordered" evidence="1">
    <location>
        <begin position="1"/>
        <end position="50"/>
    </location>
</feature>
<evidence type="ECO:0000313" key="3">
    <source>
        <dbReference type="EMBL" id="CAI3996562.1"/>
    </source>
</evidence>
<comment type="caution">
    <text evidence="3">The sequence shown here is derived from an EMBL/GenBank/DDBJ whole genome shotgun (WGS) entry which is preliminary data.</text>
</comment>
<reference evidence="3" key="1">
    <citation type="submission" date="2022-10" db="EMBL/GenBank/DDBJ databases">
        <authorList>
            <person name="Chen Y."/>
            <person name="Dougan E. K."/>
            <person name="Chan C."/>
            <person name="Rhodes N."/>
            <person name="Thang M."/>
        </authorList>
    </citation>
    <scope>NUCLEOTIDE SEQUENCE</scope>
</reference>
<evidence type="ECO:0000313" key="6">
    <source>
        <dbReference type="Proteomes" id="UP001152797"/>
    </source>
</evidence>
<feature type="compositionally biased region" description="Pro residues" evidence="1">
    <location>
        <begin position="36"/>
        <end position="45"/>
    </location>
</feature>
<feature type="compositionally biased region" description="Low complexity" evidence="1">
    <location>
        <begin position="638"/>
        <end position="648"/>
    </location>
</feature>